<accession>A0A5Q0H562</accession>
<dbReference type="KEGG" id="ssyi:EKG83_28890"/>
<keyword evidence="1" id="KW-0732">Signal</keyword>
<dbReference type="InterPro" id="IPR051477">
    <property type="entry name" value="Expansin_CellWall"/>
</dbReference>
<dbReference type="Pfam" id="PF03330">
    <property type="entry name" value="DPBB_1"/>
    <property type="match status" value="1"/>
</dbReference>
<dbReference type="Gene3D" id="2.60.40.760">
    <property type="entry name" value="Expansin, cellulose-binding-like domain"/>
    <property type="match status" value="1"/>
</dbReference>
<dbReference type="InterPro" id="IPR036908">
    <property type="entry name" value="RlpA-like_sf"/>
</dbReference>
<dbReference type="AlphaFoldDB" id="A0A5Q0H562"/>
<dbReference type="PANTHER" id="PTHR31836:SF21">
    <property type="entry name" value="EXPANSIN-LIKE PROTEIN 7"/>
    <property type="match status" value="1"/>
</dbReference>
<dbReference type="EMBL" id="CP034550">
    <property type="protein sequence ID" value="QFZ20872.1"/>
    <property type="molecule type" value="Genomic_DNA"/>
</dbReference>
<organism evidence="3 4">
    <name type="scientific">Saccharothrix syringae</name>
    <name type="common">Nocardiopsis syringae</name>
    <dbReference type="NCBI Taxonomy" id="103733"/>
    <lineage>
        <taxon>Bacteria</taxon>
        <taxon>Bacillati</taxon>
        <taxon>Actinomycetota</taxon>
        <taxon>Actinomycetes</taxon>
        <taxon>Pseudonocardiales</taxon>
        <taxon>Pseudonocardiaceae</taxon>
        <taxon>Saccharothrix</taxon>
    </lineage>
</organism>
<evidence type="ECO:0000259" key="2">
    <source>
        <dbReference type="Pfam" id="PF03330"/>
    </source>
</evidence>
<keyword evidence="3" id="KW-0449">Lipoprotein</keyword>
<dbReference type="SUPFAM" id="SSF49590">
    <property type="entry name" value="PHL pollen allergen"/>
    <property type="match status" value="1"/>
</dbReference>
<evidence type="ECO:0000256" key="1">
    <source>
        <dbReference type="ARBA" id="ARBA00022729"/>
    </source>
</evidence>
<dbReference type="InterPro" id="IPR009009">
    <property type="entry name" value="RlpA-like_DPBB"/>
</dbReference>
<gene>
    <name evidence="3" type="ORF">EKG83_28890</name>
</gene>
<dbReference type="PANTHER" id="PTHR31836">
    <property type="match status" value="1"/>
</dbReference>
<dbReference type="Proteomes" id="UP000325787">
    <property type="component" value="Chromosome"/>
</dbReference>
<dbReference type="NCBIfam" id="NF041144">
    <property type="entry name" value="expansin_EXLX1"/>
    <property type="match status" value="1"/>
</dbReference>
<dbReference type="SUPFAM" id="SSF50685">
    <property type="entry name" value="Barwin-like endoglucanases"/>
    <property type="match status" value="1"/>
</dbReference>
<name>A0A5Q0H562_SACSY</name>
<dbReference type="RefSeq" id="WP_051766571.1">
    <property type="nucleotide sequence ID" value="NZ_CP034550.1"/>
</dbReference>
<dbReference type="Gene3D" id="2.40.40.10">
    <property type="entry name" value="RlpA-like domain"/>
    <property type="match status" value="1"/>
</dbReference>
<evidence type="ECO:0000313" key="4">
    <source>
        <dbReference type="Proteomes" id="UP000325787"/>
    </source>
</evidence>
<feature type="domain" description="RlpA-like protein double-psi beta-barrel" evidence="2">
    <location>
        <begin position="59"/>
        <end position="109"/>
    </location>
</feature>
<sequence>MKLLLAAMLAVTTIQPGTTYHGEGTYYGATGQGNCSYDPGGDTAIAALNHTDYAGSALCGAYLRATGPRGTVTVKVVDRCPECAPGDIDFSAQAFARVADPAAGRVPISWQLVSPEITGPLAFRYKEGSTRWWCGIQVRNHRNPVTRLEAQTATGWRELTRTDYNYFLSPDGAGCGTPLRITDLYGQALTQPALPITPGVDQAGTAQFSRH</sequence>
<reference evidence="4" key="1">
    <citation type="journal article" date="2021" name="Curr. Microbiol.">
        <title>Complete genome of nocamycin-producing strain Saccharothrix syringae NRRL B-16468 reveals the biosynthetic potential for secondary metabolites.</title>
        <authorList>
            <person name="Mo X."/>
            <person name="Yang S."/>
        </authorList>
    </citation>
    <scope>NUCLEOTIDE SEQUENCE [LARGE SCALE GENOMIC DNA]</scope>
    <source>
        <strain evidence="4">ATCC 51364 / DSM 43886 / JCM 6844 / KCTC 9398 / NBRC 14523 / NRRL B-16468 / INA 2240</strain>
    </source>
</reference>
<dbReference type="InterPro" id="IPR036749">
    <property type="entry name" value="Expansin_CBD_sf"/>
</dbReference>
<keyword evidence="4" id="KW-1185">Reference proteome</keyword>
<dbReference type="CDD" id="cd22272">
    <property type="entry name" value="DPBB_EXLX1-like"/>
    <property type="match status" value="1"/>
</dbReference>
<proteinExistence type="predicted"/>
<dbReference type="OrthoDB" id="5499927at2"/>
<dbReference type="InterPro" id="IPR049818">
    <property type="entry name" value="Expansin_EXLX1-like"/>
</dbReference>
<protein>
    <submittedName>
        <fullName evidence="3">Lipoprotein A-like protein</fullName>
    </submittedName>
</protein>
<evidence type="ECO:0000313" key="3">
    <source>
        <dbReference type="EMBL" id="QFZ20872.1"/>
    </source>
</evidence>